<feature type="transmembrane region" description="Helical" evidence="4">
    <location>
        <begin position="332"/>
        <end position="358"/>
    </location>
</feature>
<dbReference type="Gene3D" id="1.25.40.20">
    <property type="entry name" value="Ankyrin repeat-containing domain"/>
    <property type="match status" value="1"/>
</dbReference>
<comment type="caution">
    <text evidence="5">The sequence shown here is derived from an EMBL/GenBank/DDBJ whole genome shotgun (WGS) entry which is preliminary data.</text>
</comment>
<dbReference type="Pfam" id="PF13857">
    <property type="entry name" value="Ank_5"/>
    <property type="match status" value="1"/>
</dbReference>
<dbReference type="PANTHER" id="PTHR24186:SF50">
    <property type="entry name" value="ANKYRIN REPEAT-CONTAINING PROTEIN ITN1-LIKE ISOFORM X1"/>
    <property type="match status" value="1"/>
</dbReference>
<dbReference type="SUPFAM" id="SSF48403">
    <property type="entry name" value="Ankyrin repeat"/>
    <property type="match status" value="1"/>
</dbReference>
<evidence type="ECO:0000256" key="1">
    <source>
        <dbReference type="ARBA" id="ARBA00022737"/>
    </source>
</evidence>
<keyword evidence="4" id="KW-0812">Transmembrane</keyword>
<keyword evidence="4" id="KW-0472">Membrane</keyword>
<dbReference type="PROSITE" id="PS50088">
    <property type="entry name" value="ANK_REPEAT"/>
    <property type="match status" value="2"/>
</dbReference>
<accession>A0A8T0WXL1</accession>
<feature type="repeat" description="ANK" evidence="3">
    <location>
        <begin position="272"/>
        <end position="305"/>
    </location>
</feature>
<dbReference type="PROSITE" id="PS50297">
    <property type="entry name" value="ANK_REP_REGION"/>
    <property type="match status" value="1"/>
</dbReference>
<dbReference type="Proteomes" id="UP000823388">
    <property type="component" value="Chromosome 1N"/>
</dbReference>
<dbReference type="EMBL" id="CM029038">
    <property type="protein sequence ID" value="KAG2649864.1"/>
    <property type="molecule type" value="Genomic_DNA"/>
</dbReference>
<keyword evidence="6" id="KW-1185">Reference proteome</keyword>
<proteinExistence type="predicted"/>
<dbReference type="AlphaFoldDB" id="A0A8T0WXL1"/>
<evidence type="ECO:0000313" key="5">
    <source>
        <dbReference type="EMBL" id="KAG2649864.1"/>
    </source>
</evidence>
<protein>
    <submittedName>
        <fullName evidence="5">Uncharacterized protein</fullName>
    </submittedName>
</protein>
<organism evidence="5 6">
    <name type="scientific">Panicum virgatum</name>
    <name type="common">Blackwell switchgrass</name>
    <dbReference type="NCBI Taxonomy" id="38727"/>
    <lineage>
        <taxon>Eukaryota</taxon>
        <taxon>Viridiplantae</taxon>
        <taxon>Streptophyta</taxon>
        <taxon>Embryophyta</taxon>
        <taxon>Tracheophyta</taxon>
        <taxon>Spermatophyta</taxon>
        <taxon>Magnoliopsida</taxon>
        <taxon>Liliopsida</taxon>
        <taxon>Poales</taxon>
        <taxon>Poaceae</taxon>
        <taxon>PACMAD clade</taxon>
        <taxon>Panicoideae</taxon>
        <taxon>Panicodae</taxon>
        <taxon>Paniceae</taxon>
        <taxon>Panicinae</taxon>
        <taxon>Panicum</taxon>
        <taxon>Panicum sect. Hiantes</taxon>
    </lineage>
</organism>
<dbReference type="PANTHER" id="PTHR24186">
    <property type="entry name" value="PROTEIN PHOSPHATASE 1 REGULATORY SUBUNIT"/>
    <property type="match status" value="1"/>
</dbReference>
<dbReference type="InterPro" id="IPR036770">
    <property type="entry name" value="Ankyrin_rpt-contain_sf"/>
</dbReference>
<reference evidence="5" key="1">
    <citation type="submission" date="2020-05" db="EMBL/GenBank/DDBJ databases">
        <title>WGS assembly of Panicum virgatum.</title>
        <authorList>
            <person name="Lovell J.T."/>
            <person name="Jenkins J."/>
            <person name="Shu S."/>
            <person name="Juenger T.E."/>
            <person name="Schmutz J."/>
        </authorList>
    </citation>
    <scope>NUCLEOTIDE SEQUENCE</scope>
    <source>
        <strain evidence="5">AP13</strain>
    </source>
</reference>
<gene>
    <name evidence="5" type="ORF">PVAP13_1NG135300</name>
</gene>
<evidence type="ECO:0000256" key="3">
    <source>
        <dbReference type="PROSITE-ProRule" id="PRU00023"/>
    </source>
</evidence>
<keyword evidence="2 3" id="KW-0040">ANK repeat</keyword>
<evidence type="ECO:0000256" key="4">
    <source>
        <dbReference type="SAM" id="Phobius"/>
    </source>
</evidence>
<dbReference type="SMART" id="SM00248">
    <property type="entry name" value="ANK"/>
    <property type="match status" value="5"/>
</dbReference>
<name>A0A8T0WXL1_PANVG</name>
<feature type="repeat" description="ANK" evidence="3">
    <location>
        <begin position="29"/>
        <end position="50"/>
    </location>
</feature>
<evidence type="ECO:0000256" key="2">
    <source>
        <dbReference type="ARBA" id="ARBA00023043"/>
    </source>
</evidence>
<dbReference type="GO" id="GO:0005886">
    <property type="term" value="C:plasma membrane"/>
    <property type="evidence" value="ECO:0007669"/>
    <property type="project" value="TreeGrafter"/>
</dbReference>
<sequence>MVSCLIEMAAGENDGGAVRHELLRKRNKVGGTALHSAIRSGNFQLIEMLIWEDPELACIPYDGTSPLYLAISSSELCLHCVLQLFQSCGFSPSGPDGQNVLHIAVFRDVVCGKVLQDVLEWLAAPTRQKLVEQADKDGNSPLHFAASKDIWGKSLSTLFLEIVGWHIVYPFCILRRMSMEGPTKLLIEASNSSLFKPDNEGSYPIHVAAASGRIKAVVVMLESFPSCATLRDGRGRTLLHVAAEKDMWVIVGYASQSGCPEVRSVLNMQDNNGNTVLHLAVEGGNQWVFSYLFRNRGVGLDLSNKDGLTAIDLARRKIPAEGRFYHTLVKKFIYLLYIYIDVYICVYICIYICVYMYIY</sequence>
<keyword evidence="4" id="KW-1133">Transmembrane helix</keyword>
<evidence type="ECO:0000313" key="6">
    <source>
        <dbReference type="Proteomes" id="UP000823388"/>
    </source>
</evidence>
<keyword evidence="1" id="KW-0677">Repeat</keyword>
<dbReference type="InterPro" id="IPR002110">
    <property type="entry name" value="Ankyrin_rpt"/>
</dbReference>